<dbReference type="AlphaFoldDB" id="A0A218U7U8"/>
<dbReference type="InterPro" id="IPR015943">
    <property type="entry name" value="WD40/YVTN_repeat-like_dom_sf"/>
</dbReference>
<dbReference type="PANTHER" id="PTHR45903">
    <property type="entry name" value="GLUTAMATE-RICH WD REPEAT-CONTAINING PROTEIN 1"/>
    <property type="match status" value="1"/>
</dbReference>
<dbReference type="Gene3D" id="2.130.10.10">
    <property type="entry name" value="YVTN repeat-like/Quinoprotein amine dehydrogenase"/>
    <property type="match status" value="1"/>
</dbReference>
<dbReference type="EMBL" id="MUZQ01001007">
    <property type="protein sequence ID" value="OWK49462.1"/>
    <property type="molecule type" value="Genomic_DNA"/>
</dbReference>
<name>A0A218U7U8_9PASE</name>
<keyword evidence="3" id="KW-1185">Reference proteome</keyword>
<evidence type="ECO:0000313" key="3">
    <source>
        <dbReference type="Proteomes" id="UP000197619"/>
    </source>
</evidence>
<gene>
    <name evidence="2" type="primary">GRWD1</name>
    <name evidence="2" type="ORF">RLOC_00013699</name>
</gene>
<dbReference type="GO" id="GO:0042254">
    <property type="term" value="P:ribosome biogenesis"/>
    <property type="evidence" value="ECO:0007669"/>
    <property type="project" value="TreeGrafter"/>
</dbReference>
<dbReference type="STRING" id="299123.ENSLSDP00000007502"/>
<proteinExistence type="predicted"/>
<accession>A0A218U7U8</accession>
<feature type="compositionally biased region" description="Acidic residues" evidence="1">
    <location>
        <begin position="151"/>
        <end position="166"/>
    </location>
</feature>
<dbReference type="PANTHER" id="PTHR45903:SF1">
    <property type="entry name" value="GLUTAMATE-RICH WD REPEAT-CONTAINING PROTEIN 1"/>
    <property type="match status" value="1"/>
</dbReference>
<reference evidence="2 3" key="1">
    <citation type="submission" date="2017-05" db="EMBL/GenBank/DDBJ databases">
        <title>Genome of assembly of the Bengalese finch, Lonchura striata domestica.</title>
        <authorList>
            <person name="Colquitt B.M."/>
            <person name="Brainard M.S."/>
        </authorList>
    </citation>
    <scope>NUCLEOTIDE SEQUENCE [LARGE SCALE GENOMIC DNA]</scope>
    <source>
        <strain evidence="2">White83orange57</strain>
    </source>
</reference>
<dbReference type="InterPro" id="IPR051972">
    <property type="entry name" value="Glutamate-rich_WD_repeat"/>
</dbReference>
<organism evidence="2 3">
    <name type="scientific">Lonchura striata</name>
    <name type="common">white-rumped munia</name>
    <dbReference type="NCBI Taxonomy" id="40157"/>
    <lineage>
        <taxon>Eukaryota</taxon>
        <taxon>Metazoa</taxon>
        <taxon>Chordata</taxon>
        <taxon>Craniata</taxon>
        <taxon>Vertebrata</taxon>
        <taxon>Euteleostomi</taxon>
        <taxon>Archelosauria</taxon>
        <taxon>Archosauria</taxon>
        <taxon>Dinosauria</taxon>
        <taxon>Saurischia</taxon>
        <taxon>Theropoda</taxon>
        <taxon>Coelurosauria</taxon>
        <taxon>Aves</taxon>
        <taxon>Neognathae</taxon>
        <taxon>Neoaves</taxon>
        <taxon>Telluraves</taxon>
        <taxon>Australaves</taxon>
        <taxon>Passeriformes</taxon>
        <taxon>Passeroidea</taxon>
        <taxon>Estrildidae</taxon>
        <taxon>Estrildinae</taxon>
        <taxon>Lonchura</taxon>
    </lineage>
</organism>
<evidence type="ECO:0000313" key="2">
    <source>
        <dbReference type="EMBL" id="OWK49462.1"/>
    </source>
</evidence>
<dbReference type="Proteomes" id="UP000197619">
    <property type="component" value="Unassembled WGS sequence"/>
</dbReference>
<dbReference type="GO" id="GO:0005730">
    <property type="term" value="C:nucleolus"/>
    <property type="evidence" value="ECO:0007669"/>
    <property type="project" value="TreeGrafter"/>
</dbReference>
<feature type="non-terminal residue" evidence="2">
    <location>
        <position position="185"/>
    </location>
</feature>
<protein>
    <submittedName>
        <fullName evidence="2">Glutamate-rich WD repeat-containing protein 1</fullName>
    </submittedName>
</protein>
<sequence length="185" mass="20327">MGQDSDPETPQELHWELPPQVSGMLPQAREQFQAMAEGLQLHVVSVEDPLGPSGTPENPQELLPLALELALVRECCTTLMYKPILMCLFLKGSPCLSFDVVRDGLGDGREEPPLSVLLCAGTQAETPSANRVLLLQMQNLHGLRGRRGSDSDSDSDSEEEEEEEEGREPQLLLLMAPHYGGINRL</sequence>
<feature type="region of interest" description="Disordered" evidence="1">
    <location>
        <begin position="143"/>
        <end position="185"/>
    </location>
</feature>
<evidence type="ECO:0000256" key="1">
    <source>
        <dbReference type="SAM" id="MobiDB-lite"/>
    </source>
</evidence>
<comment type="caution">
    <text evidence="2">The sequence shown here is derived from an EMBL/GenBank/DDBJ whole genome shotgun (WGS) entry which is preliminary data.</text>
</comment>